<dbReference type="SUPFAM" id="SSF109604">
    <property type="entry name" value="HD-domain/PDEase-like"/>
    <property type="match status" value="1"/>
</dbReference>
<organism evidence="13 14">
    <name type="scientific">Limnohabitans lacus</name>
    <dbReference type="NCBI Taxonomy" id="3045173"/>
    <lineage>
        <taxon>Bacteria</taxon>
        <taxon>Pseudomonadati</taxon>
        <taxon>Pseudomonadota</taxon>
        <taxon>Betaproteobacteria</taxon>
        <taxon>Burkholderiales</taxon>
        <taxon>Comamonadaceae</taxon>
        <taxon>Limnohabitans</taxon>
    </lineage>
</organism>
<comment type="subunit">
    <text evidence="3 11">Tetramer of two alpha and two beta subunits.</text>
</comment>
<evidence type="ECO:0000256" key="11">
    <source>
        <dbReference type="HAMAP-Rule" id="MF_00255"/>
    </source>
</evidence>
<keyword evidence="4 11" id="KW-0963">Cytoplasm</keyword>
<comment type="similarity">
    <text evidence="2 11">Belongs to the class-II aminoacyl-tRNA synthetase family.</text>
</comment>
<evidence type="ECO:0000256" key="1">
    <source>
        <dbReference type="ARBA" id="ARBA00004496"/>
    </source>
</evidence>
<dbReference type="PANTHER" id="PTHR30075">
    <property type="entry name" value="GLYCYL-TRNA SYNTHETASE"/>
    <property type="match status" value="1"/>
</dbReference>
<dbReference type="HAMAP" id="MF_00255">
    <property type="entry name" value="Gly_tRNA_synth_beta"/>
    <property type="match status" value="1"/>
</dbReference>
<evidence type="ECO:0000256" key="7">
    <source>
        <dbReference type="ARBA" id="ARBA00022840"/>
    </source>
</evidence>
<accession>A0ABT6XA81</accession>
<dbReference type="NCBIfam" id="TIGR00211">
    <property type="entry name" value="glyS"/>
    <property type="match status" value="1"/>
</dbReference>
<dbReference type="PRINTS" id="PR01045">
    <property type="entry name" value="TRNASYNTHGB"/>
</dbReference>
<keyword evidence="5 11" id="KW-0436">Ligase</keyword>
<comment type="catalytic activity">
    <reaction evidence="10 11">
        <text>tRNA(Gly) + glycine + ATP = glycyl-tRNA(Gly) + AMP + diphosphate</text>
        <dbReference type="Rhea" id="RHEA:16013"/>
        <dbReference type="Rhea" id="RHEA-COMP:9664"/>
        <dbReference type="Rhea" id="RHEA-COMP:9683"/>
        <dbReference type="ChEBI" id="CHEBI:30616"/>
        <dbReference type="ChEBI" id="CHEBI:33019"/>
        <dbReference type="ChEBI" id="CHEBI:57305"/>
        <dbReference type="ChEBI" id="CHEBI:78442"/>
        <dbReference type="ChEBI" id="CHEBI:78522"/>
        <dbReference type="ChEBI" id="CHEBI:456215"/>
        <dbReference type="EC" id="6.1.1.14"/>
    </reaction>
</comment>
<keyword evidence="7 11" id="KW-0067">ATP-binding</keyword>
<dbReference type="RefSeq" id="WP_283225376.1">
    <property type="nucleotide sequence ID" value="NZ_JASGBH010000012.1"/>
</dbReference>
<feature type="domain" description="DALR anticodon binding" evidence="12">
    <location>
        <begin position="621"/>
        <end position="718"/>
    </location>
</feature>
<protein>
    <recommendedName>
        <fullName evidence="11">Glycine--tRNA ligase beta subunit</fullName>
        <ecNumber evidence="11">6.1.1.14</ecNumber>
    </recommendedName>
    <alternativeName>
        <fullName evidence="11">Glycyl-tRNA synthetase beta subunit</fullName>
        <shortName evidence="11">GlyRS</shortName>
    </alternativeName>
</protein>
<dbReference type="EMBL" id="JASGBH010000012">
    <property type="protein sequence ID" value="MDI9235033.1"/>
    <property type="molecule type" value="Genomic_DNA"/>
</dbReference>
<proteinExistence type="inferred from homology"/>
<evidence type="ECO:0000313" key="13">
    <source>
        <dbReference type="EMBL" id="MDI9235033.1"/>
    </source>
</evidence>
<evidence type="ECO:0000256" key="6">
    <source>
        <dbReference type="ARBA" id="ARBA00022741"/>
    </source>
</evidence>
<evidence type="ECO:0000256" key="4">
    <source>
        <dbReference type="ARBA" id="ARBA00022490"/>
    </source>
</evidence>
<evidence type="ECO:0000256" key="3">
    <source>
        <dbReference type="ARBA" id="ARBA00011209"/>
    </source>
</evidence>
<evidence type="ECO:0000256" key="5">
    <source>
        <dbReference type="ARBA" id="ARBA00022598"/>
    </source>
</evidence>
<dbReference type="Pfam" id="PF05746">
    <property type="entry name" value="DALR_1"/>
    <property type="match status" value="1"/>
</dbReference>
<keyword evidence="14" id="KW-1185">Reference proteome</keyword>
<evidence type="ECO:0000256" key="10">
    <source>
        <dbReference type="ARBA" id="ARBA00047937"/>
    </source>
</evidence>
<sequence length="729" mass="78024">MTTQNLLVELFVEELPPKALNKLGAAFAGVLAEQLKAQGLASADAVVTAFASPRRLAAHVTGVLAQAADKAVQQKLMPVTVGLDAAGNATPALLKKLQALGADVSDPAAAVAALKRAPDGKAEALFYDSVVKGATLAAGLQKALDEALAKLPIPKVMQYQLETDCELPGWSSVNFVRPAHSLIALHGSAVVPVKALGLTAGNSTQGHRFEAKVSPVVLQHADQYAETLKNDGSVIASFAERRAEIVRQLQAAAAKVGNGARPIEDEALLDEVTALVERPNVLTCQFETEFLDVPQECLILTMKANQKYFPLIDASGKLTNRFLVVSNITPDDASLVIGGNERVVRPRLADAKFFFDQDRKKTLESRVEGLSKVVYHNKLGTQGERMARVCAIARAIGQQVGGDALAAQAEQAARLAKTDLLTDMVGEFPELQGIMGGYYARHDGLSPEVAEAIEDHYKPRFAGDELPRNNVGLVVALADKLETLVGMFGIGNVPTGDKDPFALRRHALGVIRMLLERLPEQDIQTLLRTAFGSFEHAAHSTELADRAAVAGSVTAFNLETPELVANFVYDRLSGSLREQGFSAQEVDAVMALRPARLGQVSQFLSAVRAFAALPESPALAAANKRIGNILKKAGEVDAHVNPALLQEDAEKNLHAVMQKLLPESEAQFKAGDYTASLQTLAALRAPVDAFFDDVMVNAEEMDLRLNRQGLLKSLHVAMNRVADLSRLAA</sequence>
<dbReference type="EC" id="6.1.1.14" evidence="11"/>
<dbReference type="InterPro" id="IPR006194">
    <property type="entry name" value="Gly-tRNA-synth_heterodimer"/>
</dbReference>
<dbReference type="InterPro" id="IPR008909">
    <property type="entry name" value="DALR_anticod-bd"/>
</dbReference>
<evidence type="ECO:0000256" key="2">
    <source>
        <dbReference type="ARBA" id="ARBA00008226"/>
    </source>
</evidence>
<name>A0ABT6XA81_9BURK</name>
<keyword evidence="9 11" id="KW-0030">Aminoacyl-tRNA synthetase</keyword>
<evidence type="ECO:0000259" key="12">
    <source>
        <dbReference type="Pfam" id="PF05746"/>
    </source>
</evidence>
<evidence type="ECO:0000256" key="9">
    <source>
        <dbReference type="ARBA" id="ARBA00023146"/>
    </source>
</evidence>
<evidence type="ECO:0000313" key="14">
    <source>
        <dbReference type="Proteomes" id="UP001431902"/>
    </source>
</evidence>
<dbReference type="GO" id="GO:0004820">
    <property type="term" value="F:glycine-tRNA ligase activity"/>
    <property type="evidence" value="ECO:0007669"/>
    <property type="project" value="UniProtKB-EC"/>
</dbReference>
<dbReference type="Pfam" id="PF02092">
    <property type="entry name" value="tRNA_synt_2f"/>
    <property type="match status" value="1"/>
</dbReference>
<dbReference type="Proteomes" id="UP001431902">
    <property type="component" value="Unassembled WGS sequence"/>
</dbReference>
<comment type="subcellular location">
    <subcellularLocation>
        <location evidence="1 11">Cytoplasm</location>
    </subcellularLocation>
</comment>
<evidence type="ECO:0000256" key="8">
    <source>
        <dbReference type="ARBA" id="ARBA00022917"/>
    </source>
</evidence>
<gene>
    <name evidence="11 13" type="primary">glyS</name>
    <name evidence="13" type="ORF">QLQ16_14430</name>
</gene>
<comment type="caution">
    <text evidence="13">The sequence shown here is derived from an EMBL/GenBank/DDBJ whole genome shotgun (WGS) entry which is preliminary data.</text>
</comment>
<dbReference type="PROSITE" id="PS50861">
    <property type="entry name" value="AA_TRNA_LIGASE_II_GLYAB"/>
    <property type="match status" value="1"/>
</dbReference>
<keyword evidence="6 11" id="KW-0547">Nucleotide-binding</keyword>
<reference evidence="13" key="1">
    <citation type="submission" date="2023-05" db="EMBL/GenBank/DDBJ databases">
        <title>Limnohabitans sp. strain HM2-2 Genome sequencing and assembly.</title>
        <authorList>
            <person name="Jung Y."/>
        </authorList>
    </citation>
    <scope>NUCLEOTIDE SEQUENCE</scope>
    <source>
        <strain evidence="13">HM2-2</strain>
    </source>
</reference>
<dbReference type="PANTHER" id="PTHR30075:SF2">
    <property type="entry name" value="GLYCINE--TRNA LIGASE, CHLOROPLASTIC_MITOCHONDRIAL 2"/>
    <property type="match status" value="1"/>
</dbReference>
<dbReference type="InterPro" id="IPR015944">
    <property type="entry name" value="Gly-tRNA-synth_bsu"/>
</dbReference>
<keyword evidence="8 11" id="KW-0648">Protein biosynthesis</keyword>